<name>B0D8X3_LACBS</name>
<dbReference type="OrthoDB" id="3362027at2759"/>
<dbReference type="RefSeq" id="XP_001880460.1">
    <property type="nucleotide sequence ID" value="XM_001880425.1"/>
</dbReference>
<feature type="transmembrane region" description="Helical" evidence="1">
    <location>
        <begin position="92"/>
        <end position="114"/>
    </location>
</feature>
<feature type="transmembrane region" description="Helical" evidence="1">
    <location>
        <begin position="126"/>
        <end position="145"/>
    </location>
</feature>
<organism evidence="3">
    <name type="scientific">Laccaria bicolor (strain S238N-H82 / ATCC MYA-4686)</name>
    <name type="common">Bicoloured deceiver</name>
    <name type="synonym">Laccaria laccata var. bicolor</name>
    <dbReference type="NCBI Taxonomy" id="486041"/>
    <lineage>
        <taxon>Eukaryota</taxon>
        <taxon>Fungi</taxon>
        <taxon>Dikarya</taxon>
        <taxon>Basidiomycota</taxon>
        <taxon>Agaricomycotina</taxon>
        <taxon>Agaricomycetes</taxon>
        <taxon>Agaricomycetidae</taxon>
        <taxon>Agaricales</taxon>
        <taxon>Agaricineae</taxon>
        <taxon>Hydnangiaceae</taxon>
        <taxon>Laccaria</taxon>
    </lineage>
</organism>
<keyword evidence="1" id="KW-0812">Transmembrane</keyword>
<evidence type="ECO:0000256" key="1">
    <source>
        <dbReference type="SAM" id="Phobius"/>
    </source>
</evidence>
<accession>B0D8X3</accession>
<feature type="transmembrane region" description="Helical" evidence="1">
    <location>
        <begin position="157"/>
        <end position="177"/>
    </location>
</feature>
<reference evidence="2 3" key="1">
    <citation type="journal article" date="2008" name="Nature">
        <title>The genome of Laccaria bicolor provides insights into mycorrhizal symbiosis.</title>
        <authorList>
            <person name="Martin F."/>
            <person name="Aerts A."/>
            <person name="Ahren D."/>
            <person name="Brun A."/>
            <person name="Danchin E.G.J."/>
            <person name="Duchaussoy F."/>
            <person name="Gibon J."/>
            <person name="Kohler A."/>
            <person name="Lindquist E."/>
            <person name="Pereda V."/>
            <person name="Salamov A."/>
            <person name="Shapiro H.J."/>
            <person name="Wuyts J."/>
            <person name="Blaudez D."/>
            <person name="Buee M."/>
            <person name="Brokstein P."/>
            <person name="Canbaeck B."/>
            <person name="Cohen D."/>
            <person name="Courty P.E."/>
            <person name="Coutinho P.M."/>
            <person name="Delaruelle C."/>
            <person name="Detter J.C."/>
            <person name="Deveau A."/>
            <person name="DiFazio S."/>
            <person name="Duplessis S."/>
            <person name="Fraissinet-Tachet L."/>
            <person name="Lucic E."/>
            <person name="Frey-Klett P."/>
            <person name="Fourrey C."/>
            <person name="Feussner I."/>
            <person name="Gay G."/>
            <person name="Grimwood J."/>
            <person name="Hoegger P.J."/>
            <person name="Jain P."/>
            <person name="Kilaru S."/>
            <person name="Labbe J."/>
            <person name="Lin Y.C."/>
            <person name="Legue V."/>
            <person name="Le Tacon F."/>
            <person name="Marmeisse R."/>
            <person name="Melayah D."/>
            <person name="Montanini B."/>
            <person name="Muratet M."/>
            <person name="Nehls U."/>
            <person name="Niculita-Hirzel H."/>
            <person name="Oudot-Le Secq M.P."/>
            <person name="Peter M."/>
            <person name="Quesneville H."/>
            <person name="Rajashekar B."/>
            <person name="Reich M."/>
            <person name="Rouhier N."/>
            <person name="Schmutz J."/>
            <person name="Yin T."/>
            <person name="Chalot M."/>
            <person name="Henrissat B."/>
            <person name="Kuees U."/>
            <person name="Lucas S."/>
            <person name="Van de Peer Y."/>
            <person name="Podila G.K."/>
            <person name="Polle A."/>
            <person name="Pukkila P.J."/>
            <person name="Richardson P.M."/>
            <person name="Rouze P."/>
            <person name="Sanders I.R."/>
            <person name="Stajich J.E."/>
            <person name="Tunlid A."/>
            <person name="Tuskan G."/>
            <person name="Grigoriev I.V."/>
        </authorList>
    </citation>
    <scope>NUCLEOTIDE SEQUENCE [LARGE SCALE GENOMIC DNA]</scope>
    <source>
        <strain evidence="3">S238N-H82 / ATCC MYA-4686</strain>
    </source>
</reference>
<evidence type="ECO:0000313" key="2">
    <source>
        <dbReference type="EMBL" id="EDR09147.1"/>
    </source>
</evidence>
<dbReference type="HOGENOM" id="CLU_083659_2_0_1"/>
<keyword evidence="1" id="KW-1133">Transmembrane helix</keyword>
<dbReference type="AlphaFoldDB" id="B0D8X3"/>
<dbReference type="STRING" id="486041.B0D8X3"/>
<keyword evidence="1" id="KW-0472">Membrane</keyword>
<dbReference type="InParanoid" id="B0D8X3"/>
<keyword evidence="3" id="KW-1185">Reference proteome</keyword>
<dbReference type="EMBL" id="DS547100">
    <property type="protein sequence ID" value="EDR09147.1"/>
    <property type="molecule type" value="Genomic_DNA"/>
</dbReference>
<sequence length="274" mass="29799">MCAVKCLKLASSSWSLLVASPFDDPQFAIRILGSGAGPPEHCLGYLFRMAERPYNAEPSLTSIQRPFTTHTSLFNMTTVTTRTFCCCIPVRAGVILLGLLGLLGGGAVSVVGIINLKKDEGSRNATIIQIVVYITLTILSIFGLIGAIGRKLTLVRVYFGMLVAHLIFSMAGGMYAIHKSFKDAPKYIKECASGSADPALLKSCQDGAKLVKGVMVGVFIVAWLVEICKVFQKPDRQRSLTVMYPGACLIVYNYNVQLAEEDANRHLVKDTEAW</sequence>
<proteinExistence type="predicted"/>
<evidence type="ECO:0000313" key="3">
    <source>
        <dbReference type="Proteomes" id="UP000001194"/>
    </source>
</evidence>
<dbReference type="KEGG" id="lbc:LACBIDRAFT_326534"/>
<dbReference type="Proteomes" id="UP000001194">
    <property type="component" value="Unassembled WGS sequence"/>
</dbReference>
<feature type="transmembrane region" description="Helical" evidence="1">
    <location>
        <begin position="210"/>
        <end position="231"/>
    </location>
</feature>
<gene>
    <name evidence="2" type="ORF">LACBIDRAFT_326534</name>
</gene>
<protein>
    <submittedName>
        <fullName evidence="2">Predicted protein</fullName>
    </submittedName>
</protein>
<dbReference type="GeneID" id="6076116"/>